<dbReference type="InterPro" id="IPR036942">
    <property type="entry name" value="Beta-barrel_TonB_sf"/>
</dbReference>
<proteinExistence type="inferred from homology"/>
<keyword evidence="10" id="KW-0732">Signal</keyword>
<feature type="signal peptide" evidence="10">
    <location>
        <begin position="1"/>
        <end position="32"/>
    </location>
</feature>
<accession>A0ABX6RFF1</accession>
<dbReference type="InterPro" id="IPR012910">
    <property type="entry name" value="Plug_dom"/>
</dbReference>
<comment type="subcellular location">
    <subcellularLocation>
        <location evidence="1 8">Cell outer membrane</location>
        <topology evidence="1 8">Multi-pass membrane protein</topology>
    </subcellularLocation>
</comment>
<protein>
    <submittedName>
        <fullName evidence="13">TonB-dependent receptor</fullName>
    </submittedName>
</protein>
<gene>
    <name evidence="13" type="ORF">H4W19_06930</name>
</gene>
<keyword evidence="4 8" id="KW-0812">Transmembrane</keyword>
<evidence type="ECO:0000256" key="3">
    <source>
        <dbReference type="ARBA" id="ARBA00022452"/>
    </source>
</evidence>
<keyword evidence="6 8" id="KW-0472">Membrane</keyword>
<evidence type="ECO:0000256" key="6">
    <source>
        <dbReference type="ARBA" id="ARBA00023136"/>
    </source>
</evidence>
<sequence length="942" mass="103580">MSVRRKYAPSRSRLSAALLAALIAPLSSIAIAQETEEEVTESSSTATLDKVTVTGSRIKRAEVEGPAPVTVITAAEIEREGFATVYDALNSLTQNTASIQNELNQNGFTPNASFLNLRGLGPGYQLILINGRRAADYPLPYNSQSNAVNLANIPAAALERVEVLTGGASAIYGSDAVAGVVNLIMKTNFEGDQLSVRAGTTTQGGGDSGRFQWIGGKTGSNWSLVYAFEAVEREAIFASQRKFMDSYFDEPGVNPEDVNAVEGLLVFDIANSNRVFPDGGEATCARFSEFDTYYFEASSVYTGPRCGYFGYPATQAIRNSDNNQSGYLYGTFDFNSGMQGWAQLSASRSKAKFASSTQFWSSPDFFDPNLESDFTGPGGGAFVNLQRIFTPAEVGGLGAQSATSDERAFDFAVGLRGTMISDRFDWDASVSRAEYKIDSKRPRFLANRLTEYFLGEQQGFDPYFDAYPVYELNQERFFNPIDAATFKSLNTTLVGKAESDVTQASFSISGDLFELPAGALGAAAVIEAARQSYELTPDPRTLPGYNGDEPIYNFSDTGGGGERDRYALGLEFSIPILDSLKASVAGRYDKYDDVTKVDDAVTWQVGLEWRPVDSLLFRGSHGTSFRAPDMHYVYAGESGFFTSIVDEYRCRRDGLNPLSTACSGDADYAYQVQGIRRGSTDLEEEEGKSTTFGVVWDINDQMSISADWYDIELTGGVDDIFTSYLFREEASCLLGTDRAGNSIDQNSAACQFFTGLVTRTNSPFRDNQVDEYTSFPVNQSLSRTSGIDVNFKYGLDTDRLGDFDFELAWTHVLKKEIELFPGDGIIDDRDDLVNQRTLNFRSRVNWSASWQRDDWAANVNGYRLGSLPAGNSENGRGGSFVIWNAGVSKEITDKATVSFQVQNLLDKKPLFDQDLAYPFFWSTYYAGVIGREVFLQFSYKLR</sequence>
<feature type="domain" description="TonB-dependent receptor plug" evidence="12">
    <location>
        <begin position="64"/>
        <end position="180"/>
    </location>
</feature>
<organism evidence="13 14">
    <name type="scientific">Pseudoxanthomonas mexicana</name>
    <dbReference type="NCBI Taxonomy" id="128785"/>
    <lineage>
        <taxon>Bacteria</taxon>
        <taxon>Pseudomonadati</taxon>
        <taxon>Pseudomonadota</taxon>
        <taxon>Gammaproteobacteria</taxon>
        <taxon>Lysobacterales</taxon>
        <taxon>Lysobacteraceae</taxon>
        <taxon>Pseudoxanthomonas</taxon>
    </lineage>
</organism>
<dbReference type="InterPro" id="IPR000531">
    <property type="entry name" value="Beta-barrel_TonB"/>
</dbReference>
<evidence type="ECO:0000256" key="7">
    <source>
        <dbReference type="ARBA" id="ARBA00023237"/>
    </source>
</evidence>
<name>A0ABX6RFF1_PSEMX</name>
<evidence type="ECO:0000256" key="10">
    <source>
        <dbReference type="SAM" id="SignalP"/>
    </source>
</evidence>
<evidence type="ECO:0000256" key="1">
    <source>
        <dbReference type="ARBA" id="ARBA00004571"/>
    </source>
</evidence>
<evidence type="ECO:0000256" key="2">
    <source>
        <dbReference type="ARBA" id="ARBA00022448"/>
    </source>
</evidence>
<dbReference type="PANTHER" id="PTHR47234">
    <property type="match status" value="1"/>
</dbReference>
<dbReference type="Pfam" id="PF00593">
    <property type="entry name" value="TonB_dep_Rec_b-barrel"/>
    <property type="match status" value="1"/>
</dbReference>
<feature type="chain" id="PRO_5046247850" evidence="10">
    <location>
        <begin position="33"/>
        <end position="942"/>
    </location>
</feature>
<evidence type="ECO:0000256" key="4">
    <source>
        <dbReference type="ARBA" id="ARBA00022692"/>
    </source>
</evidence>
<evidence type="ECO:0000256" key="5">
    <source>
        <dbReference type="ARBA" id="ARBA00023077"/>
    </source>
</evidence>
<dbReference type="InterPro" id="IPR037066">
    <property type="entry name" value="Plug_dom_sf"/>
</dbReference>
<dbReference type="EMBL" id="CP060028">
    <property type="protein sequence ID" value="QND82015.1"/>
    <property type="molecule type" value="Genomic_DNA"/>
</dbReference>
<keyword evidence="7 8" id="KW-0998">Cell outer membrane</keyword>
<keyword evidence="3 8" id="KW-1134">Transmembrane beta strand</keyword>
<evidence type="ECO:0000313" key="14">
    <source>
        <dbReference type="Proteomes" id="UP000515506"/>
    </source>
</evidence>
<keyword evidence="2 8" id="KW-0813">Transport</keyword>
<dbReference type="Gene3D" id="2.170.130.10">
    <property type="entry name" value="TonB-dependent receptor, plug domain"/>
    <property type="match status" value="1"/>
</dbReference>
<reference evidence="13 14" key="1">
    <citation type="submission" date="2020-08" db="EMBL/GenBank/DDBJ databases">
        <title>Streptomycin resistant and MDR strain, P. mexicana.</title>
        <authorList>
            <person name="Ganesh-kumar S."/>
            <person name="Zhe T."/>
            <person name="Yu Z."/>
            <person name="Min Y."/>
        </authorList>
    </citation>
    <scope>NUCLEOTIDE SEQUENCE [LARGE SCALE GENOMIC DNA]</scope>
    <source>
        <strain evidence="13 14">GTZY</strain>
    </source>
</reference>
<dbReference type="Gene3D" id="2.40.170.20">
    <property type="entry name" value="TonB-dependent receptor, beta-barrel domain"/>
    <property type="match status" value="1"/>
</dbReference>
<evidence type="ECO:0000256" key="9">
    <source>
        <dbReference type="RuleBase" id="RU003357"/>
    </source>
</evidence>
<keyword evidence="13" id="KW-0675">Receptor</keyword>
<evidence type="ECO:0000259" key="11">
    <source>
        <dbReference type="Pfam" id="PF00593"/>
    </source>
</evidence>
<keyword evidence="14" id="KW-1185">Reference proteome</keyword>
<dbReference type="Pfam" id="PF07715">
    <property type="entry name" value="Plug"/>
    <property type="match status" value="1"/>
</dbReference>
<dbReference type="Proteomes" id="UP000515506">
    <property type="component" value="Chromosome"/>
</dbReference>
<feature type="domain" description="TonB-dependent receptor-like beta-barrel" evidence="11">
    <location>
        <begin position="398"/>
        <end position="904"/>
    </location>
</feature>
<evidence type="ECO:0000259" key="12">
    <source>
        <dbReference type="Pfam" id="PF07715"/>
    </source>
</evidence>
<keyword evidence="5 9" id="KW-0798">TonB box</keyword>
<dbReference type="InterPro" id="IPR039426">
    <property type="entry name" value="TonB-dep_rcpt-like"/>
</dbReference>
<dbReference type="SUPFAM" id="SSF56935">
    <property type="entry name" value="Porins"/>
    <property type="match status" value="1"/>
</dbReference>
<dbReference type="PROSITE" id="PS52016">
    <property type="entry name" value="TONB_DEPENDENT_REC_3"/>
    <property type="match status" value="1"/>
</dbReference>
<comment type="similarity">
    <text evidence="8 9">Belongs to the TonB-dependent receptor family.</text>
</comment>
<evidence type="ECO:0000256" key="8">
    <source>
        <dbReference type="PROSITE-ProRule" id="PRU01360"/>
    </source>
</evidence>
<dbReference type="PANTHER" id="PTHR47234:SF1">
    <property type="entry name" value="TONB-DEPENDENT RECEPTOR"/>
    <property type="match status" value="1"/>
</dbReference>
<evidence type="ECO:0000313" key="13">
    <source>
        <dbReference type="EMBL" id="QND82015.1"/>
    </source>
</evidence>